<evidence type="ECO:0000313" key="2">
    <source>
        <dbReference type="Proteomes" id="UP000049455"/>
    </source>
</evidence>
<keyword evidence="2" id="KW-1185">Reference proteome</keyword>
<gene>
    <name evidence="1" type="ORF">JSE7799_01441</name>
</gene>
<evidence type="ECO:0000313" key="1">
    <source>
        <dbReference type="EMBL" id="CUH38624.1"/>
    </source>
</evidence>
<proteinExistence type="predicted"/>
<dbReference type="AlphaFoldDB" id="A0A0M7BA84"/>
<organism evidence="1 2">
    <name type="scientific">Jannaschia seosinensis</name>
    <dbReference type="NCBI Taxonomy" id="313367"/>
    <lineage>
        <taxon>Bacteria</taxon>
        <taxon>Pseudomonadati</taxon>
        <taxon>Pseudomonadota</taxon>
        <taxon>Alphaproteobacteria</taxon>
        <taxon>Rhodobacterales</taxon>
        <taxon>Roseobacteraceae</taxon>
        <taxon>Jannaschia</taxon>
    </lineage>
</organism>
<reference evidence="1 2" key="1">
    <citation type="submission" date="2015-09" db="EMBL/GenBank/DDBJ databases">
        <authorList>
            <person name="Jackson K.R."/>
            <person name="Lunt B.L."/>
            <person name="Fisher J.N.B."/>
            <person name="Gardner A.V."/>
            <person name="Bailey M.E."/>
            <person name="Deus L.M."/>
            <person name="Earl A.S."/>
            <person name="Gibby P.D."/>
            <person name="Hartmann K.A."/>
            <person name="Liu J.E."/>
            <person name="Manci A.M."/>
            <person name="Nielsen D.A."/>
            <person name="Solomon M.B."/>
            <person name="Breakwell D.P."/>
            <person name="Burnett S.H."/>
            <person name="Grose J.H."/>
        </authorList>
    </citation>
    <scope>NUCLEOTIDE SEQUENCE [LARGE SCALE GENOMIC DNA]</scope>
    <source>
        <strain evidence="1 2">CECT 7799</strain>
    </source>
</reference>
<dbReference type="EMBL" id="CYPR01000088">
    <property type="protein sequence ID" value="CUH38624.1"/>
    <property type="molecule type" value="Genomic_DNA"/>
</dbReference>
<protein>
    <recommendedName>
        <fullName evidence="3">PemK-like protein</fullName>
    </recommendedName>
</protein>
<dbReference type="RefSeq" id="WP_055663020.1">
    <property type="nucleotide sequence ID" value="NZ_CYPR01000088.1"/>
</dbReference>
<name>A0A0M7BA84_9RHOB</name>
<dbReference type="STRING" id="313367.JSE7799_01441"/>
<dbReference type="Proteomes" id="UP000049455">
    <property type="component" value="Unassembled WGS sequence"/>
</dbReference>
<accession>A0A0M7BA84</accession>
<evidence type="ECO:0008006" key="3">
    <source>
        <dbReference type="Google" id="ProtNLM"/>
    </source>
</evidence>
<sequence>MLDSTPTIPTMTHVWRDHVGYGDIVSFRFPLAEEESQRRPKARPCLILDIEVRDGQRYALLAYGTTSRRRSNVGYEVQVRRRADHLSAGLDESTRFVGAQRLLVPLTHSGFVICGATGSAVLGRLDGAPFEAMNAVRGRIHAERDIAAERRSNRRRKHGVVRERNLAVERRTPRRAFPLRKAVQR</sequence>
<dbReference type="OrthoDB" id="8442627at2"/>